<keyword evidence="2" id="KW-0732">Signal</keyword>
<dbReference type="CDD" id="cd16013">
    <property type="entry name" value="AcpA"/>
    <property type="match status" value="1"/>
</dbReference>
<evidence type="ECO:0000313" key="3">
    <source>
        <dbReference type="EMBL" id="GGG78417.1"/>
    </source>
</evidence>
<evidence type="ECO:0000313" key="4">
    <source>
        <dbReference type="Proteomes" id="UP000647241"/>
    </source>
</evidence>
<feature type="chain" id="PRO_5037663594" evidence="2">
    <location>
        <begin position="24"/>
        <end position="545"/>
    </location>
</feature>
<dbReference type="PANTHER" id="PTHR31956:SF1">
    <property type="entry name" value="NON-SPECIFIC PHOSPHOLIPASE C1"/>
    <property type="match status" value="1"/>
</dbReference>
<sequence>MTVCSFGAALLALGWMGHGFAQARRTDIQTTATPIKHVVVIFGENISFDHYFGTYPHALNPAGEPEFHAKPETPSVNGLTKTLLEHNPNFINTKVNGKDATAPFRLSRAQAATADENHDYTAEQRAFHSGLLDSFPRYTGILGSPKSRVRLGSEKVEGAKEYAFQTKGLVMGYFDGNTVTAMWNYAQRYALNDNSYGTTFGPSTLGAIELISGQTNGVTDKINAGNTVIEGGDGTFTEIGDGDPIGDICSSPSGSLLHFSGNNIGTMLSKKDVTWGWFEGGFDLTKKNPNGTTGCRRSTYSNVVKVTDLDYSPHHEPFQYYKETANLKHVRPTSVQMIGHNGDAANHQYDTDDFFDAVKAGNFPAVSFLKAPAYQDGHAGYSDPLDEQAFDVKVINFLQQQSDWKSTVVILAYDDSDGWYDHQMGPIVNQSTTRADALTGPGQCGDGSTALPGPHTAHAQGRCGYGPRLPLLVVSPYAKQNYVDHSLTDQTSVLRFIEDNWLGGERVGGGSFDSIAGPMTGMFDFAHPDARRYLLDDATGVVVKQ</sequence>
<keyword evidence="1" id="KW-0378">Hydrolase</keyword>
<dbReference type="PANTHER" id="PTHR31956">
    <property type="entry name" value="NON-SPECIFIC PHOSPHOLIPASE C4-RELATED"/>
    <property type="match status" value="1"/>
</dbReference>
<organism evidence="3 4">
    <name type="scientific">Edaphobacter dinghuensis</name>
    <dbReference type="NCBI Taxonomy" id="1560005"/>
    <lineage>
        <taxon>Bacteria</taxon>
        <taxon>Pseudomonadati</taxon>
        <taxon>Acidobacteriota</taxon>
        <taxon>Terriglobia</taxon>
        <taxon>Terriglobales</taxon>
        <taxon>Acidobacteriaceae</taxon>
        <taxon>Edaphobacter</taxon>
    </lineage>
</organism>
<evidence type="ECO:0000256" key="1">
    <source>
        <dbReference type="ARBA" id="ARBA00022801"/>
    </source>
</evidence>
<dbReference type="EMBL" id="BMGT01000002">
    <property type="protein sequence ID" value="GGG78417.1"/>
    <property type="molecule type" value="Genomic_DNA"/>
</dbReference>
<dbReference type="Gene3D" id="3.40.720.10">
    <property type="entry name" value="Alkaline Phosphatase, subunit A"/>
    <property type="match status" value="2"/>
</dbReference>
<comment type="caution">
    <text evidence="3">The sequence shown here is derived from an EMBL/GenBank/DDBJ whole genome shotgun (WGS) entry which is preliminary data.</text>
</comment>
<gene>
    <name evidence="3" type="ORF">GCM10011585_21990</name>
</gene>
<keyword evidence="4" id="KW-1185">Reference proteome</keyword>
<evidence type="ECO:0000256" key="2">
    <source>
        <dbReference type="SAM" id="SignalP"/>
    </source>
</evidence>
<dbReference type="InterPro" id="IPR017850">
    <property type="entry name" value="Alkaline_phosphatase_core_sf"/>
</dbReference>
<dbReference type="AlphaFoldDB" id="A0A917M5H3"/>
<protein>
    <submittedName>
        <fullName evidence="3">Phospholipase C</fullName>
    </submittedName>
</protein>
<reference evidence="3" key="2">
    <citation type="submission" date="2020-09" db="EMBL/GenBank/DDBJ databases">
        <authorList>
            <person name="Sun Q."/>
            <person name="Zhou Y."/>
        </authorList>
    </citation>
    <scope>NUCLEOTIDE SEQUENCE</scope>
    <source>
        <strain evidence="3">CGMCC 1.12997</strain>
    </source>
</reference>
<proteinExistence type="predicted"/>
<dbReference type="GO" id="GO:0042578">
    <property type="term" value="F:phosphoric ester hydrolase activity"/>
    <property type="evidence" value="ECO:0007669"/>
    <property type="project" value="UniProtKB-ARBA"/>
</dbReference>
<feature type="signal peptide" evidence="2">
    <location>
        <begin position="1"/>
        <end position="23"/>
    </location>
</feature>
<reference evidence="3" key="1">
    <citation type="journal article" date="2014" name="Int. J. Syst. Evol. Microbiol.">
        <title>Complete genome sequence of Corynebacterium casei LMG S-19264T (=DSM 44701T), isolated from a smear-ripened cheese.</title>
        <authorList>
            <consortium name="US DOE Joint Genome Institute (JGI-PGF)"/>
            <person name="Walter F."/>
            <person name="Albersmeier A."/>
            <person name="Kalinowski J."/>
            <person name="Ruckert C."/>
        </authorList>
    </citation>
    <scope>NUCLEOTIDE SEQUENCE</scope>
    <source>
        <strain evidence="3">CGMCC 1.12997</strain>
    </source>
</reference>
<dbReference type="Pfam" id="PF04185">
    <property type="entry name" value="Phosphoesterase"/>
    <property type="match status" value="1"/>
</dbReference>
<accession>A0A917M5H3</accession>
<name>A0A917M5H3_9BACT</name>
<dbReference type="InterPro" id="IPR007312">
    <property type="entry name" value="Phosphoesterase"/>
</dbReference>
<dbReference type="Proteomes" id="UP000647241">
    <property type="component" value="Unassembled WGS sequence"/>
</dbReference>